<dbReference type="Pfam" id="PF03432">
    <property type="entry name" value="Relaxase"/>
    <property type="match status" value="1"/>
</dbReference>
<accession>A0ABY2V8K6</accession>
<protein>
    <recommendedName>
        <fullName evidence="1">MobA/VirD2-like nuclease domain-containing protein</fullName>
    </recommendedName>
</protein>
<proteinExistence type="predicted"/>
<evidence type="ECO:0000313" key="2">
    <source>
        <dbReference type="EMBL" id="TLT01339.1"/>
    </source>
</evidence>
<dbReference type="EMBL" id="VBUC01000003">
    <property type="protein sequence ID" value="TLT01339.1"/>
    <property type="molecule type" value="Genomic_DNA"/>
</dbReference>
<reference evidence="2 3" key="1">
    <citation type="submission" date="2019-05" db="EMBL/GenBank/DDBJ databases">
        <title>Arcobacter cibarius and Arcobacter thereius providing challenges in identification an antibiotic susceptibility and Quinolone resistance.</title>
        <authorList>
            <person name="Busch A."/>
            <person name="Hanel I."/>
            <person name="Hotzel H."/>
            <person name="Tomaso H."/>
        </authorList>
    </citation>
    <scope>NUCLEOTIDE SEQUENCE [LARGE SCALE GENOMIC DNA]</scope>
    <source>
        <strain evidence="2 3">16CS0831-2</strain>
    </source>
</reference>
<feature type="domain" description="MobA/VirD2-like nuclease" evidence="1">
    <location>
        <begin position="109"/>
        <end position="197"/>
    </location>
</feature>
<keyword evidence="3" id="KW-1185">Reference proteome</keyword>
<dbReference type="InterPro" id="IPR048178">
    <property type="entry name" value="MobP1_relaxase-like"/>
</dbReference>
<evidence type="ECO:0000313" key="3">
    <source>
        <dbReference type="Proteomes" id="UP000305417"/>
    </source>
</evidence>
<dbReference type="InterPro" id="IPR005094">
    <property type="entry name" value="Endonuclease_MobA/VirD2"/>
</dbReference>
<evidence type="ECO:0000259" key="1">
    <source>
        <dbReference type="Pfam" id="PF03432"/>
    </source>
</evidence>
<dbReference type="NCBIfam" id="NF041450">
    <property type="entry name" value="MobP1"/>
    <property type="match status" value="1"/>
</dbReference>
<comment type="caution">
    <text evidence="2">The sequence shown here is derived from an EMBL/GenBank/DDBJ whole genome shotgun (WGS) entry which is preliminary data.</text>
</comment>
<dbReference type="RefSeq" id="WP_138108331.1">
    <property type="nucleotide sequence ID" value="NZ_VBUC01000003.1"/>
</dbReference>
<organism evidence="2 3">
    <name type="scientific">Aliarcobacter cibarius</name>
    <dbReference type="NCBI Taxonomy" id="255507"/>
    <lineage>
        <taxon>Bacteria</taxon>
        <taxon>Pseudomonadati</taxon>
        <taxon>Campylobacterota</taxon>
        <taxon>Epsilonproteobacteria</taxon>
        <taxon>Campylobacterales</taxon>
        <taxon>Arcobacteraceae</taxon>
        <taxon>Aliarcobacter</taxon>
    </lineage>
</organism>
<name>A0ABY2V8K6_9BACT</name>
<sequence length="408" mass="48603">MSKKVKFDEDELRARRVFSKIEQNSKSSFVYRKKGNSKQLQKNTPRGKEVVIRITGNSKTFEKWSDHFKYNTRNNELEIYDQDSNMYEGKDEQNSFKDYYNFDLAIPRKNENKKEIREVLHFVFSMKEHEATPKEKLLKAALQTITEKYPNNQAYFVYHSDTDNPHVHCDLKIKSIDGLRIDVKKSDLENMREIFAKHLNNLGVEAYATRKWERNLSQEKILNPQKLKEVKSSMKNNHFEVIDFGKANYKFAENGKASYFVSYLSSKDHVTTIWSKELEKLVKSSDLKKGEFAKFKIISKEPFETVIKKVDKVTKKRMVYTRTSYKNIWDISIIGRAEKDLDETLKTENRKNFYSYQEKYLSDLDIKNFEYMKIKREKDNQIFSSELNSKFKKENKFNHLKKKNEISK</sequence>
<dbReference type="Proteomes" id="UP000305417">
    <property type="component" value="Unassembled WGS sequence"/>
</dbReference>
<gene>
    <name evidence="2" type="ORF">FE247_02325</name>
</gene>